<dbReference type="Gene3D" id="3.30.420.10">
    <property type="entry name" value="Ribonuclease H-like superfamily/Ribonuclease H"/>
    <property type="match status" value="1"/>
</dbReference>
<dbReference type="GO" id="GO:0003676">
    <property type="term" value="F:nucleic acid binding"/>
    <property type="evidence" value="ECO:0007669"/>
    <property type="project" value="InterPro"/>
</dbReference>
<dbReference type="AlphaFoldDB" id="A0AAF0T8V0"/>
<proteinExistence type="predicted"/>
<dbReference type="SUPFAM" id="SSF53098">
    <property type="entry name" value="Ribonuclease H-like"/>
    <property type="match status" value="1"/>
</dbReference>
<gene>
    <name evidence="1" type="ORF">MTR67_002871</name>
</gene>
<sequence length="155" mass="18015">MDQNIALLEWKWEIINMDFITGLPRSHRQHDSIWVTGDQMTKSAHFLPINTTNSTKNYARLYIQEITNGQVKRTILALENMLRACVIDFKGNWDDHLPLIEFAYNNNYHSSFQMAPYEALYGRGSRSHIGWFEVGEVESIGPDMVHQAMEKVKII</sequence>
<dbReference type="Proteomes" id="UP001234989">
    <property type="component" value="Chromosome 1"/>
</dbReference>
<evidence type="ECO:0000313" key="1">
    <source>
        <dbReference type="EMBL" id="WMV09486.1"/>
    </source>
</evidence>
<dbReference type="EMBL" id="CP133612">
    <property type="protein sequence ID" value="WMV09486.1"/>
    <property type="molecule type" value="Genomic_DNA"/>
</dbReference>
<protein>
    <submittedName>
        <fullName evidence="1">Uncharacterized protein</fullName>
    </submittedName>
</protein>
<organism evidence="1 2">
    <name type="scientific">Solanum verrucosum</name>
    <dbReference type="NCBI Taxonomy" id="315347"/>
    <lineage>
        <taxon>Eukaryota</taxon>
        <taxon>Viridiplantae</taxon>
        <taxon>Streptophyta</taxon>
        <taxon>Embryophyta</taxon>
        <taxon>Tracheophyta</taxon>
        <taxon>Spermatophyta</taxon>
        <taxon>Magnoliopsida</taxon>
        <taxon>eudicotyledons</taxon>
        <taxon>Gunneridae</taxon>
        <taxon>Pentapetalae</taxon>
        <taxon>asterids</taxon>
        <taxon>lamiids</taxon>
        <taxon>Solanales</taxon>
        <taxon>Solanaceae</taxon>
        <taxon>Solanoideae</taxon>
        <taxon>Solaneae</taxon>
        <taxon>Solanum</taxon>
    </lineage>
</organism>
<dbReference type="PANTHER" id="PTHR45835:SF91">
    <property type="entry name" value="RETROTRANSPOSON, TY3-GYPSY SUBCLASS-LIKE PROTEIN"/>
    <property type="match status" value="1"/>
</dbReference>
<dbReference type="InterPro" id="IPR012337">
    <property type="entry name" value="RNaseH-like_sf"/>
</dbReference>
<reference evidence="1" key="1">
    <citation type="submission" date="2023-08" db="EMBL/GenBank/DDBJ databases">
        <title>A de novo genome assembly of Solanum verrucosum Schlechtendal, a Mexican diploid species geographically isolated from the other diploid A-genome species in potato relatives.</title>
        <authorList>
            <person name="Hosaka K."/>
        </authorList>
    </citation>
    <scope>NUCLEOTIDE SEQUENCE</scope>
    <source>
        <tissue evidence="1">Young leaves</tissue>
    </source>
</reference>
<dbReference type="PANTHER" id="PTHR45835">
    <property type="entry name" value="YALI0A06105P"/>
    <property type="match status" value="1"/>
</dbReference>
<evidence type="ECO:0000313" key="2">
    <source>
        <dbReference type="Proteomes" id="UP001234989"/>
    </source>
</evidence>
<accession>A0AAF0T8V0</accession>
<dbReference type="InterPro" id="IPR036397">
    <property type="entry name" value="RNaseH_sf"/>
</dbReference>
<name>A0AAF0T8V0_SOLVR</name>
<keyword evidence="2" id="KW-1185">Reference proteome</keyword>